<name>A0ABS9WYY4_9GAMM</name>
<evidence type="ECO:0000313" key="1">
    <source>
        <dbReference type="EMBL" id="MCI2283119.1"/>
    </source>
</evidence>
<keyword evidence="2" id="KW-1185">Reference proteome</keyword>
<proteinExistence type="predicted"/>
<organism evidence="1 2">
    <name type="scientific">Colwellia maritima</name>
    <dbReference type="NCBI Taxonomy" id="2912588"/>
    <lineage>
        <taxon>Bacteria</taxon>
        <taxon>Pseudomonadati</taxon>
        <taxon>Pseudomonadota</taxon>
        <taxon>Gammaproteobacteria</taxon>
        <taxon>Alteromonadales</taxon>
        <taxon>Colwelliaceae</taxon>
        <taxon>Colwellia</taxon>
    </lineage>
</organism>
<sequence length="134" mass="15225">MKYIILILSVLFNTACTTVSSSTDEVINEKETKPHMMEITDSDELNQALLLATKNKDYRLLVTSGRNMNIPGVESSDYKAAIALCGKKYSPTTGDVITSEEQREARKKVISFMRQYNEKMLIICQENKHQLTEK</sequence>
<dbReference type="RefSeq" id="WP_242284314.1">
    <property type="nucleotide sequence ID" value="NZ_JAKKSL010000001.1"/>
</dbReference>
<reference evidence="1" key="1">
    <citation type="submission" date="2022-01" db="EMBL/GenBank/DDBJ databases">
        <title>Colwellia maritima, isolated from seawater.</title>
        <authorList>
            <person name="Kristyanto S."/>
            <person name="Jung J."/>
            <person name="Jeon C.O."/>
        </authorList>
    </citation>
    <scope>NUCLEOTIDE SEQUENCE</scope>
    <source>
        <strain evidence="1">MSW7</strain>
    </source>
</reference>
<accession>A0ABS9WYY4</accession>
<dbReference type="Proteomes" id="UP001139646">
    <property type="component" value="Unassembled WGS sequence"/>
</dbReference>
<protein>
    <recommendedName>
        <fullName evidence="3">Lipoprotein</fullName>
    </recommendedName>
</protein>
<evidence type="ECO:0008006" key="3">
    <source>
        <dbReference type="Google" id="ProtNLM"/>
    </source>
</evidence>
<evidence type="ECO:0000313" key="2">
    <source>
        <dbReference type="Proteomes" id="UP001139646"/>
    </source>
</evidence>
<dbReference type="EMBL" id="JAKKSL010000001">
    <property type="protein sequence ID" value="MCI2283119.1"/>
    <property type="molecule type" value="Genomic_DNA"/>
</dbReference>
<gene>
    <name evidence="1" type="ORF">L3081_06550</name>
</gene>
<comment type="caution">
    <text evidence="1">The sequence shown here is derived from an EMBL/GenBank/DDBJ whole genome shotgun (WGS) entry which is preliminary data.</text>
</comment>